<protein>
    <submittedName>
        <fullName evidence="2">Uncharacterized protein</fullName>
    </submittedName>
</protein>
<accession>A0AAJ4TKB1</accession>
<keyword evidence="3" id="KW-1185">Reference proteome</keyword>
<organism evidence="2 3">
    <name type="scientific">Francisella salimarina</name>
    <dbReference type="NCBI Taxonomy" id="2599927"/>
    <lineage>
        <taxon>Bacteria</taxon>
        <taxon>Pseudomonadati</taxon>
        <taxon>Pseudomonadota</taxon>
        <taxon>Gammaproteobacteria</taxon>
        <taxon>Thiotrichales</taxon>
        <taxon>Francisellaceae</taxon>
        <taxon>Francisella</taxon>
    </lineage>
</organism>
<dbReference type="SUPFAM" id="SSF50978">
    <property type="entry name" value="WD40 repeat-like"/>
    <property type="match status" value="1"/>
</dbReference>
<dbReference type="Proteomes" id="UP000683421">
    <property type="component" value="Chromosome"/>
</dbReference>
<name>A0AAJ4TKB1_9GAMM</name>
<dbReference type="EMBL" id="CP076680">
    <property type="protein sequence ID" value="QWU98655.1"/>
    <property type="molecule type" value="Genomic_DNA"/>
</dbReference>
<reference evidence="2 3" key="1">
    <citation type="submission" date="2021-06" db="EMBL/GenBank/DDBJ databases">
        <title>Ulceroglandular infection and bacteremia caused by Francisella salimarina in an immunocompromised patient, France.</title>
        <authorList>
            <person name="Hennebique A."/>
            <person name="Caspar Y."/>
            <person name="Maurin M."/>
            <person name="Boisset S."/>
            <person name="Pelloux I."/>
            <person name="Gallego-Hernanz M.P."/>
            <person name="Burucoa C."/>
            <person name="Cazenave-Roblot F."/>
            <person name="Plouzeau C."/>
            <person name="Rammaert B."/>
        </authorList>
    </citation>
    <scope>NUCLEOTIDE SEQUENCE [LARGE SCALE GENOMIC DNA]</scope>
    <source>
        <strain evidence="2 3">CHUGA-F75</strain>
    </source>
</reference>
<proteinExistence type="predicted"/>
<dbReference type="AlphaFoldDB" id="A0AAJ4TKB1"/>
<feature type="signal peptide" evidence="1">
    <location>
        <begin position="1"/>
        <end position="19"/>
    </location>
</feature>
<sequence>MKNAVLAFLGFFLLQSSQAYIVKIVKDNHVSQPGYIATIKEKNTQTASVNKDGTELFSVFRPYGSYCLNITKLAASINNANSFTSCFDNQYIVGNKVKKIILTDNGKAFYTLSDSAILGYTINKNKNIVGPKFYTQKYPQQIIDAKLVDKEKYFYLVTASYTNESGKLFVYEVNPVGTLKKIKIIPLSFKPKKIIFDDSNDVYIQSDKSIYSYNLMSDGKSKKQEEIITIPSGEIIDFSVLNENSTESKVILATQDNESGEQGIVEVYKVFNGSSRLLYQEKYDDIPQAIASYIDKGSSHGKVLIAFDHKYIVANLNNTYFEDVDEYKIDGSFLRLLQHDNLVEAIFSGSVITYDLRQNSLLSELFLKDINENSSFISKDFIGFGDENNINISQI</sequence>
<dbReference type="KEGG" id="fsr:KQR59_05940"/>
<feature type="chain" id="PRO_5042591829" evidence="1">
    <location>
        <begin position="20"/>
        <end position="395"/>
    </location>
</feature>
<keyword evidence="1" id="KW-0732">Signal</keyword>
<evidence type="ECO:0000313" key="2">
    <source>
        <dbReference type="EMBL" id="QWU98655.1"/>
    </source>
</evidence>
<dbReference type="RefSeq" id="WP_146422012.1">
    <property type="nucleotide sequence ID" value="NZ_CP076680.1"/>
</dbReference>
<gene>
    <name evidence="2" type="ORF">KQR59_05940</name>
</gene>
<evidence type="ECO:0000313" key="3">
    <source>
        <dbReference type="Proteomes" id="UP000683421"/>
    </source>
</evidence>
<evidence type="ECO:0000256" key="1">
    <source>
        <dbReference type="SAM" id="SignalP"/>
    </source>
</evidence>
<dbReference type="InterPro" id="IPR036322">
    <property type="entry name" value="WD40_repeat_dom_sf"/>
</dbReference>